<dbReference type="EMBL" id="MFRE01000010">
    <property type="protein sequence ID" value="OGH94283.1"/>
    <property type="molecule type" value="Genomic_DNA"/>
</dbReference>
<comment type="caution">
    <text evidence="2">The sequence shown here is derived from an EMBL/GenBank/DDBJ whole genome shotgun (WGS) entry which is preliminary data.</text>
</comment>
<dbReference type="SUPFAM" id="SSF52833">
    <property type="entry name" value="Thioredoxin-like"/>
    <property type="match status" value="1"/>
</dbReference>
<reference evidence="2 3" key="1">
    <citation type="journal article" date="2016" name="Nat. Commun.">
        <title>Thousands of microbial genomes shed light on interconnected biogeochemical processes in an aquifer system.</title>
        <authorList>
            <person name="Anantharaman K."/>
            <person name="Brown C.T."/>
            <person name="Hug L.A."/>
            <person name="Sharon I."/>
            <person name="Castelle C.J."/>
            <person name="Probst A.J."/>
            <person name="Thomas B.C."/>
            <person name="Singh A."/>
            <person name="Wilkins M.J."/>
            <person name="Karaoz U."/>
            <person name="Brodie E.L."/>
            <person name="Williams K.H."/>
            <person name="Hubbard S.S."/>
            <person name="Banfield J.F."/>
        </authorList>
    </citation>
    <scope>NUCLEOTIDE SEQUENCE [LARGE SCALE GENOMIC DNA]</scope>
</reference>
<dbReference type="PANTHER" id="PTHR36450:SF1">
    <property type="entry name" value="THIOREDOXIN"/>
    <property type="match status" value="1"/>
</dbReference>
<dbReference type="STRING" id="1798709.A2538_01835"/>
<dbReference type="InterPro" id="IPR012336">
    <property type="entry name" value="Thioredoxin-like_fold"/>
</dbReference>
<dbReference type="InterPro" id="IPR036249">
    <property type="entry name" value="Thioredoxin-like_sf"/>
</dbReference>
<organism evidence="2 3">
    <name type="scientific">Candidatus Magasanikbacteria bacterium RIFOXYD2_FULL_41_14</name>
    <dbReference type="NCBI Taxonomy" id="1798709"/>
    <lineage>
        <taxon>Bacteria</taxon>
        <taxon>Candidatus Magasanikiibacteriota</taxon>
    </lineage>
</organism>
<dbReference type="NCBIfam" id="TIGR00412">
    <property type="entry name" value="redox_disulf_2"/>
    <property type="match status" value="1"/>
</dbReference>
<protein>
    <recommendedName>
        <fullName evidence="1">Thioredoxin-like fold domain-containing protein</fullName>
    </recommendedName>
</protein>
<feature type="domain" description="Thioredoxin-like fold" evidence="1">
    <location>
        <begin position="1"/>
        <end position="75"/>
    </location>
</feature>
<evidence type="ECO:0000313" key="2">
    <source>
        <dbReference type="EMBL" id="OGH94283.1"/>
    </source>
</evidence>
<sequence>MVIKILGTGCPNCKRLEANAQKAVEELGSDAVIEKITDTGLIMNYGILSTPALVINEQVMSYGRIPDVAEIKTMLTNPELTKSTTNSTIPKIGGCSGGKC</sequence>
<dbReference type="Gene3D" id="3.40.30.10">
    <property type="entry name" value="Glutaredoxin"/>
    <property type="match status" value="1"/>
</dbReference>
<accession>A0A1F6PE74</accession>
<dbReference type="Proteomes" id="UP000178254">
    <property type="component" value="Unassembled WGS sequence"/>
</dbReference>
<dbReference type="InterPro" id="IPR005243">
    <property type="entry name" value="THIRX-like_proc"/>
</dbReference>
<proteinExistence type="predicted"/>
<dbReference type="AlphaFoldDB" id="A0A1F6PE74"/>
<evidence type="ECO:0000313" key="3">
    <source>
        <dbReference type="Proteomes" id="UP000178254"/>
    </source>
</evidence>
<dbReference type="PANTHER" id="PTHR36450">
    <property type="entry name" value="THIOREDOXIN"/>
    <property type="match status" value="1"/>
</dbReference>
<dbReference type="Pfam" id="PF13192">
    <property type="entry name" value="Thioredoxin_3"/>
    <property type="match status" value="1"/>
</dbReference>
<name>A0A1F6PE74_9BACT</name>
<gene>
    <name evidence="2" type="ORF">A2538_01835</name>
</gene>
<evidence type="ECO:0000259" key="1">
    <source>
        <dbReference type="Pfam" id="PF13192"/>
    </source>
</evidence>